<name>A0ABY7QB62_9ACTN</name>
<dbReference type="Proteomes" id="UP001212821">
    <property type="component" value="Chromosome"/>
</dbReference>
<accession>A0ABY7QB62</accession>
<reference evidence="2" key="1">
    <citation type="submission" date="2022-12" db="EMBL/GenBank/DDBJ databases">
        <authorList>
            <person name="Mo P."/>
        </authorList>
    </citation>
    <scope>NUCLEOTIDE SEQUENCE [LARGE SCALE GENOMIC DNA]</scope>
    <source>
        <strain evidence="2">HUAS 3-15</strain>
    </source>
</reference>
<protein>
    <submittedName>
        <fullName evidence="1">Uncharacterized protein</fullName>
    </submittedName>
</protein>
<evidence type="ECO:0000313" key="1">
    <source>
        <dbReference type="EMBL" id="WBP89965.1"/>
    </source>
</evidence>
<dbReference type="EMBL" id="CP115450">
    <property type="protein sequence ID" value="WBP89965.1"/>
    <property type="molecule type" value="Genomic_DNA"/>
</dbReference>
<evidence type="ECO:0000313" key="2">
    <source>
        <dbReference type="Proteomes" id="UP001212821"/>
    </source>
</evidence>
<keyword evidence="2" id="KW-1185">Reference proteome</keyword>
<organism evidence="1 2">
    <name type="scientific">Kitasatospora cathayae</name>
    <dbReference type="NCBI Taxonomy" id="3004092"/>
    <lineage>
        <taxon>Bacteria</taxon>
        <taxon>Bacillati</taxon>
        <taxon>Actinomycetota</taxon>
        <taxon>Actinomycetes</taxon>
        <taxon>Kitasatosporales</taxon>
        <taxon>Streptomycetaceae</taxon>
        <taxon>Kitasatospora</taxon>
    </lineage>
</organism>
<gene>
    <name evidence="1" type="ORF">O1G21_31725</name>
</gene>
<sequence length="159" mass="17670">MSAHPAGPGRAASLHQLSGLQVTGEDQKLLNLNRDQFRYTMGGLSRKRVEAVRDLLEEACRRHWAYQVTSDLPWWTNRARFTLEQLRADAELLRAHRPAEPSIPADRLKRGLSKITSALHDELGPRAAPATYEDARDIVARLNAAEDAKSATGSVGQTY</sequence>
<proteinExistence type="predicted"/>
<dbReference type="RefSeq" id="WP_270148481.1">
    <property type="nucleotide sequence ID" value="NZ_CP115450.1"/>
</dbReference>